<proteinExistence type="predicted"/>
<keyword evidence="2 5" id="KW-0812">Transmembrane</keyword>
<feature type="transmembrane region" description="Helical" evidence="5">
    <location>
        <begin position="193"/>
        <end position="217"/>
    </location>
</feature>
<accession>A0A367VD22</accession>
<evidence type="ECO:0000313" key="8">
    <source>
        <dbReference type="Proteomes" id="UP000253061"/>
    </source>
</evidence>
<dbReference type="InterPro" id="IPR027359">
    <property type="entry name" value="Volt_channel_dom_sf"/>
</dbReference>
<comment type="subcellular location">
    <subcellularLocation>
        <location evidence="1">Membrane</location>
        <topology evidence="1">Multi-pass membrane protein</topology>
    </subcellularLocation>
</comment>
<organism evidence="7 8">
    <name type="scientific">Thalassospira profundimaris</name>
    <dbReference type="NCBI Taxonomy" id="502049"/>
    <lineage>
        <taxon>Bacteria</taxon>
        <taxon>Pseudomonadati</taxon>
        <taxon>Pseudomonadota</taxon>
        <taxon>Alphaproteobacteria</taxon>
        <taxon>Rhodospirillales</taxon>
        <taxon>Thalassospiraceae</taxon>
        <taxon>Thalassospira</taxon>
    </lineage>
</organism>
<evidence type="ECO:0000256" key="4">
    <source>
        <dbReference type="ARBA" id="ARBA00023136"/>
    </source>
</evidence>
<dbReference type="PANTHER" id="PTHR10037">
    <property type="entry name" value="VOLTAGE-GATED CATION CHANNEL CALCIUM AND SODIUM"/>
    <property type="match status" value="1"/>
</dbReference>
<feature type="transmembrane region" description="Helical" evidence="5">
    <location>
        <begin position="121"/>
        <end position="143"/>
    </location>
</feature>
<feature type="domain" description="Ion transport" evidence="6">
    <location>
        <begin position="11"/>
        <end position="221"/>
    </location>
</feature>
<dbReference type="Pfam" id="PF00520">
    <property type="entry name" value="Ion_trans"/>
    <property type="match status" value="1"/>
</dbReference>
<dbReference type="RefSeq" id="WP_062956025.1">
    <property type="nucleotide sequence ID" value="NZ_JPWB01000004.1"/>
</dbReference>
<protein>
    <submittedName>
        <fullName evidence="7">Ion transporter</fullName>
    </submittedName>
</protein>
<dbReference type="AlphaFoldDB" id="A0A367VD22"/>
<comment type="caution">
    <text evidence="7">The sequence shown here is derived from an EMBL/GenBank/DDBJ whole genome shotgun (WGS) entry which is preliminary data.</text>
</comment>
<dbReference type="Proteomes" id="UP000253061">
    <property type="component" value="Unassembled WGS sequence"/>
</dbReference>
<dbReference type="GO" id="GO:0005248">
    <property type="term" value="F:voltage-gated sodium channel activity"/>
    <property type="evidence" value="ECO:0007669"/>
    <property type="project" value="TreeGrafter"/>
</dbReference>
<dbReference type="Gene3D" id="1.20.120.350">
    <property type="entry name" value="Voltage-gated potassium channels. Chain C"/>
    <property type="match status" value="1"/>
</dbReference>
<keyword evidence="4 5" id="KW-0472">Membrane</keyword>
<feature type="transmembrane region" description="Helical" evidence="5">
    <location>
        <begin position="50"/>
        <end position="70"/>
    </location>
</feature>
<feature type="transmembrane region" description="Helical" evidence="5">
    <location>
        <begin position="12"/>
        <end position="30"/>
    </location>
</feature>
<evidence type="ECO:0000259" key="6">
    <source>
        <dbReference type="Pfam" id="PF00520"/>
    </source>
</evidence>
<keyword evidence="3 5" id="KW-1133">Transmembrane helix</keyword>
<evidence type="ECO:0000313" key="7">
    <source>
        <dbReference type="EMBL" id="RCK22371.1"/>
    </source>
</evidence>
<evidence type="ECO:0000256" key="2">
    <source>
        <dbReference type="ARBA" id="ARBA00022692"/>
    </source>
</evidence>
<dbReference type="GO" id="GO:0001518">
    <property type="term" value="C:voltage-gated sodium channel complex"/>
    <property type="evidence" value="ECO:0007669"/>
    <property type="project" value="TreeGrafter"/>
</dbReference>
<dbReference type="Gene3D" id="1.10.287.70">
    <property type="match status" value="1"/>
</dbReference>
<dbReference type="InterPro" id="IPR005821">
    <property type="entry name" value="Ion_trans_dom"/>
</dbReference>
<reference evidence="7 8" key="1">
    <citation type="submission" date="2014-07" db="EMBL/GenBank/DDBJ databases">
        <title>Draft genome sequence of Thalassospira profundimaris R8-17.</title>
        <authorList>
            <person name="Lai Q."/>
            <person name="Shao Z."/>
        </authorList>
    </citation>
    <scope>NUCLEOTIDE SEQUENCE [LARGE SCALE GENOMIC DNA]</scope>
    <source>
        <strain evidence="7 8">R8-17</strain>
    </source>
</reference>
<dbReference type="InterPro" id="IPR043203">
    <property type="entry name" value="VGCC_Ca_Na"/>
</dbReference>
<sequence>MNFLRRIVESSRFQNFITAVIAINAVILGLETSPTVMNAMGSTLHVLDQLAVAIFVIELLMKLAVYRLAFFKRAWNIFDFTIVAITLMPAGQGVSVLRALRILRAFRLISTVPSMRKVVEALMRAIPGMISVLTLLSLVFYVSAVMATKLFGEGFPDWFGTIGESLYSLFQIMTLESWSMGIVRPVMESYPLAWLFFVPFILITTFAVLNLFIAIVVDAMSTHVDVEETQTRDVIQLDHQEIMTELRALRAEMSKLTSAENREIQNASSDEKQSSETP</sequence>
<dbReference type="EMBL" id="JPWB01000004">
    <property type="protein sequence ID" value="RCK22371.1"/>
    <property type="molecule type" value="Genomic_DNA"/>
</dbReference>
<gene>
    <name evidence="7" type="ORF">TH6_11970</name>
</gene>
<dbReference type="PANTHER" id="PTHR10037:SF62">
    <property type="entry name" value="SODIUM CHANNEL PROTEIN 60E"/>
    <property type="match status" value="1"/>
</dbReference>
<name>A0A367VD22_9PROT</name>
<evidence type="ECO:0000256" key="5">
    <source>
        <dbReference type="SAM" id="Phobius"/>
    </source>
</evidence>
<dbReference type="SUPFAM" id="SSF81324">
    <property type="entry name" value="Voltage-gated potassium channels"/>
    <property type="match status" value="1"/>
</dbReference>
<evidence type="ECO:0000256" key="3">
    <source>
        <dbReference type="ARBA" id="ARBA00022989"/>
    </source>
</evidence>
<evidence type="ECO:0000256" key="1">
    <source>
        <dbReference type="ARBA" id="ARBA00004141"/>
    </source>
</evidence>